<feature type="domain" description="Fido" evidence="3">
    <location>
        <begin position="115"/>
        <end position="272"/>
    </location>
</feature>
<feature type="binding site" evidence="2">
    <location>
        <begin position="211"/>
        <end position="218"/>
    </location>
    <ligand>
        <name>ATP</name>
        <dbReference type="ChEBI" id="CHEBI:30616"/>
    </ligand>
</feature>
<gene>
    <name evidence="4" type="ORF">SAMN02745161_1405</name>
</gene>
<dbReference type="STRING" id="1121457.SAMN02745161_1405"/>
<evidence type="ECO:0000313" key="5">
    <source>
        <dbReference type="Proteomes" id="UP000184694"/>
    </source>
</evidence>
<name>A0A1N6FN09_9BACT</name>
<dbReference type="InterPro" id="IPR025230">
    <property type="entry name" value="DUF4172"/>
</dbReference>
<organism evidence="4 5">
    <name type="scientific">Halodesulfovibrio marinisediminis DSM 17456</name>
    <dbReference type="NCBI Taxonomy" id="1121457"/>
    <lineage>
        <taxon>Bacteria</taxon>
        <taxon>Pseudomonadati</taxon>
        <taxon>Thermodesulfobacteriota</taxon>
        <taxon>Desulfovibrionia</taxon>
        <taxon>Desulfovibrionales</taxon>
        <taxon>Desulfovibrionaceae</taxon>
        <taxon>Halodesulfovibrio</taxon>
    </lineage>
</organism>
<evidence type="ECO:0000256" key="2">
    <source>
        <dbReference type="PIRSR" id="PIRSR640198-2"/>
    </source>
</evidence>
<dbReference type="PROSITE" id="PS51459">
    <property type="entry name" value="FIDO"/>
    <property type="match status" value="1"/>
</dbReference>
<feature type="active site" evidence="1">
    <location>
        <position position="207"/>
    </location>
</feature>
<dbReference type="RefSeq" id="WP_074216222.1">
    <property type="nucleotide sequence ID" value="NZ_FSRG01000004.1"/>
</dbReference>
<dbReference type="Pfam" id="PF13776">
    <property type="entry name" value="DUF4172"/>
    <property type="match status" value="1"/>
</dbReference>
<dbReference type="OrthoDB" id="9813719at2"/>
<dbReference type="InterPro" id="IPR040198">
    <property type="entry name" value="Fido_containing"/>
</dbReference>
<dbReference type="Proteomes" id="UP000184694">
    <property type="component" value="Unassembled WGS sequence"/>
</dbReference>
<dbReference type="PANTHER" id="PTHR13504:SF33">
    <property type="entry name" value="FIC FAMILY PROTEIN"/>
    <property type="match status" value="1"/>
</dbReference>
<keyword evidence="2" id="KW-0067">ATP-binding</keyword>
<protein>
    <submittedName>
        <fullName evidence="4">Fic family protein</fullName>
    </submittedName>
</protein>
<evidence type="ECO:0000256" key="1">
    <source>
        <dbReference type="PIRSR" id="PIRSR640198-1"/>
    </source>
</evidence>
<dbReference type="EMBL" id="FSRG01000004">
    <property type="protein sequence ID" value="SIN96679.1"/>
    <property type="molecule type" value="Genomic_DNA"/>
</dbReference>
<keyword evidence="5" id="KW-1185">Reference proteome</keyword>
<keyword evidence="2" id="KW-0547">Nucleotide-binding</keyword>
<dbReference type="AlphaFoldDB" id="A0A1N6FN09"/>
<reference evidence="5" key="1">
    <citation type="submission" date="2016-11" db="EMBL/GenBank/DDBJ databases">
        <authorList>
            <person name="Varghese N."/>
            <person name="Submissions S."/>
        </authorList>
    </citation>
    <scope>NUCLEOTIDE SEQUENCE [LARGE SCALE GENOMIC DNA]</scope>
    <source>
        <strain evidence="5">DSM 17456</strain>
    </source>
</reference>
<feature type="binding site" evidence="2">
    <location>
        <begin position="249"/>
        <end position="250"/>
    </location>
    <ligand>
        <name>ATP</name>
        <dbReference type="ChEBI" id="CHEBI:30616"/>
    </ligand>
</feature>
<dbReference type="Gene3D" id="1.10.3290.10">
    <property type="entry name" value="Fido-like domain"/>
    <property type="match status" value="1"/>
</dbReference>
<sequence length="372" mass="41788">MLTYIWKSKNWPTFTYDANTVLTPLGQCRKLQGQLLQQLATLDENYSLEAEATLLEAEALRTSEIEGVQLNPQSVRSSVARKLGLDDAGVGHVGQYEENLVDILLNATTHKESPLTTDQLFSWHAALFPTGYSGRHKIQIGEWRSDEEGAMQVISGRPGRQIIHYEAPPAKALEEEIAQFLEWFNSDEASDGIIRAAIAHFWFVTIHPFDDGNGRLARIITDMAMAQDEKTSRRAYSLSAQIAGNRKAYYQILEKTQKGDGDITEWLLWFVDSLKQAILKSKELIKTTLAKADFWKTHSTTPINERQRKVLNRLLDAGFDGFEGGLTNKKYTSITKAAYATATRDLADLVEKKMLVKTAAGRSTKYAIKWGN</sequence>
<dbReference type="GO" id="GO:0005524">
    <property type="term" value="F:ATP binding"/>
    <property type="evidence" value="ECO:0007669"/>
    <property type="project" value="UniProtKB-KW"/>
</dbReference>
<evidence type="ECO:0000313" key="4">
    <source>
        <dbReference type="EMBL" id="SIN96679.1"/>
    </source>
</evidence>
<dbReference type="Gene3D" id="1.10.10.10">
    <property type="entry name" value="Winged helix-like DNA-binding domain superfamily/Winged helix DNA-binding domain"/>
    <property type="match status" value="1"/>
</dbReference>
<accession>A0A1N6FN09</accession>
<dbReference type="Pfam" id="PF02661">
    <property type="entry name" value="Fic"/>
    <property type="match status" value="1"/>
</dbReference>
<dbReference type="InterPro" id="IPR003812">
    <property type="entry name" value="Fido"/>
</dbReference>
<proteinExistence type="predicted"/>
<dbReference type="InterPro" id="IPR036597">
    <property type="entry name" value="Fido-like_dom_sf"/>
</dbReference>
<evidence type="ECO:0000259" key="3">
    <source>
        <dbReference type="PROSITE" id="PS51459"/>
    </source>
</evidence>
<dbReference type="PANTHER" id="PTHR13504">
    <property type="entry name" value="FIDO DOMAIN-CONTAINING PROTEIN DDB_G0283145"/>
    <property type="match status" value="1"/>
</dbReference>
<dbReference type="SUPFAM" id="SSF140931">
    <property type="entry name" value="Fic-like"/>
    <property type="match status" value="1"/>
</dbReference>
<dbReference type="InterPro" id="IPR036388">
    <property type="entry name" value="WH-like_DNA-bd_sf"/>
</dbReference>